<dbReference type="Proteomes" id="UP000828390">
    <property type="component" value="Unassembled WGS sequence"/>
</dbReference>
<gene>
    <name evidence="1" type="ORF">DPMN_189268</name>
</gene>
<name>A0A9D4DU14_DREPO</name>
<protein>
    <submittedName>
        <fullName evidence="1">Uncharacterized protein</fullName>
    </submittedName>
</protein>
<evidence type="ECO:0000313" key="1">
    <source>
        <dbReference type="EMBL" id="KAH3754590.1"/>
    </source>
</evidence>
<reference evidence="1" key="2">
    <citation type="submission" date="2020-11" db="EMBL/GenBank/DDBJ databases">
        <authorList>
            <person name="McCartney M.A."/>
            <person name="Auch B."/>
            <person name="Kono T."/>
            <person name="Mallez S."/>
            <person name="Becker A."/>
            <person name="Gohl D.M."/>
            <person name="Silverstein K.A.T."/>
            <person name="Koren S."/>
            <person name="Bechman K.B."/>
            <person name="Herman A."/>
            <person name="Abrahante J.E."/>
            <person name="Garbe J."/>
        </authorList>
    </citation>
    <scope>NUCLEOTIDE SEQUENCE</scope>
    <source>
        <strain evidence="1">Duluth1</strain>
        <tissue evidence="1">Whole animal</tissue>
    </source>
</reference>
<comment type="caution">
    <text evidence="1">The sequence shown here is derived from an EMBL/GenBank/DDBJ whole genome shotgun (WGS) entry which is preliminary data.</text>
</comment>
<dbReference type="AlphaFoldDB" id="A0A9D4DU14"/>
<dbReference type="EMBL" id="JAIWYP010000010">
    <property type="protein sequence ID" value="KAH3754590.1"/>
    <property type="molecule type" value="Genomic_DNA"/>
</dbReference>
<reference evidence="1" key="1">
    <citation type="journal article" date="2019" name="bioRxiv">
        <title>The Genome of the Zebra Mussel, Dreissena polymorpha: A Resource for Invasive Species Research.</title>
        <authorList>
            <person name="McCartney M.A."/>
            <person name="Auch B."/>
            <person name="Kono T."/>
            <person name="Mallez S."/>
            <person name="Zhang Y."/>
            <person name="Obille A."/>
            <person name="Becker A."/>
            <person name="Abrahante J.E."/>
            <person name="Garbe J."/>
            <person name="Badalamenti J.P."/>
            <person name="Herman A."/>
            <person name="Mangelson H."/>
            <person name="Liachko I."/>
            <person name="Sullivan S."/>
            <person name="Sone E.D."/>
            <person name="Koren S."/>
            <person name="Silverstein K.A.T."/>
            <person name="Beckman K.B."/>
            <person name="Gohl D.M."/>
        </authorList>
    </citation>
    <scope>NUCLEOTIDE SEQUENCE</scope>
    <source>
        <strain evidence="1">Duluth1</strain>
        <tissue evidence="1">Whole animal</tissue>
    </source>
</reference>
<proteinExistence type="predicted"/>
<sequence>MSRLPNACNAQLYSELDTASALYAWNTELNEQMCSQIALHMSTFDMKCKRVADFQ</sequence>
<organism evidence="1 2">
    <name type="scientific">Dreissena polymorpha</name>
    <name type="common">Zebra mussel</name>
    <name type="synonym">Mytilus polymorpha</name>
    <dbReference type="NCBI Taxonomy" id="45954"/>
    <lineage>
        <taxon>Eukaryota</taxon>
        <taxon>Metazoa</taxon>
        <taxon>Spiralia</taxon>
        <taxon>Lophotrochozoa</taxon>
        <taxon>Mollusca</taxon>
        <taxon>Bivalvia</taxon>
        <taxon>Autobranchia</taxon>
        <taxon>Heteroconchia</taxon>
        <taxon>Euheterodonta</taxon>
        <taxon>Imparidentia</taxon>
        <taxon>Neoheterodontei</taxon>
        <taxon>Myida</taxon>
        <taxon>Dreissenoidea</taxon>
        <taxon>Dreissenidae</taxon>
        <taxon>Dreissena</taxon>
    </lineage>
</organism>
<keyword evidence="2" id="KW-1185">Reference proteome</keyword>
<accession>A0A9D4DU14</accession>
<evidence type="ECO:0000313" key="2">
    <source>
        <dbReference type="Proteomes" id="UP000828390"/>
    </source>
</evidence>